<dbReference type="Proteomes" id="UP000241507">
    <property type="component" value="Chromosome"/>
</dbReference>
<evidence type="ECO:0000313" key="2">
    <source>
        <dbReference type="Proteomes" id="UP000241507"/>
    </source>
</evidence>
<gene>
    <name evidence="1" type="ORF">C7S20_16330</name>
</gene>
<dbReference type="RefSeq" id="WP_107013478.1">
    <property type="nucleotide sequence ID" value="NZ_CP028136.1"/>
</dbReference>
<organism evidence="1 2">
    <name type="scientific">Christiangramia fulva</name>
    <dbReference type="NCBI Taxonomy" id="2126553"/>
    <lineage>
        <taxon>Bacteria</taxon>
        <taxon>Pseudomonadati</taxon>
        <taxon>Bacteroidota</taxon>
        <taxon>Flavobacteriia</taxon>
        <taxon>Flavobacteriales</taxon>
        <taxon>Flavobacteriaceae</taxon>
        <taxon>Christiangramia</taxon>
    </lineage>
</organism>
<dbReference type="InterPro" id="IPR011256">
    <property type="entry name" value="Reg_factor_effector_dom_sf"/>
</dbReference>
<evidence type="ECO:0000313" key="1">
    <source>
        <dbReference type="EMBL" id="AVR46707.1"/>
    </source>
</evidence>
<dbReference type="AlphaFoldDB" id="A0A2R3Z8V5"/>
<reference evidence="2" key="1">
    <citation type="submission" date="2018-03" db="EMBL/GenBank/DDBJ databases">
        <title>Gramella fulva sp. nov., isolated from a dry surface of tidal flat.</title>
        <authorList>
            <person name="Hwang S.H."/>
            <person name="Hwang W.M."/>
            <person name="Kang K."/>
            <person name="Ahn T.-Y."/>
        </authorList>
    </citation>
    <scope>NUCLEOTIDE SEQUENCE [LARGE SCALE GENOMIC DNA]</scope>
    <source>
        <strain evidence="2">SH35</strain>
    </source>
</reference>
<protein>
    <recommendedName>
        <fullName evidence="3">GyrI-like small molecule binding domain-containing protein</fullName>
    </recommendedName>
</protein>
<keyword evidence="2" id="KW-1185">Reference proteome</keyword>
<name>A0A2R3Z8V5_9FLAO</name>
<evidence type="ECO:0008006" key="3">
    <source>
        <dbReference type="Google" id="ProtNLM"/>
    </source>
</evidence>
<accession>A0A2R3Z8V5</accession>
<dbReference type="EMBL" id="CP028136">
    <property type="protein sequence ID" value="AVR46707.1"/>
    <property type="molecule type" value="Genomic_DNA"/>
</dbReference>
<sequence>MKKLLFFLLFLAAGGLLWFLFLKKYDYEFRMDAKYGPGSVYREIFEWEEFIKQNSGEIKIKDTIPYRQLVQEFNSGTPEQLDLLWEFEKENDSVTGITVNVRVPNDRLKNRLAILNPFKKSELVDSLKNKLLDFKRQLNKKQEAYRIHISDSIVKSPAMDCICHSSKNISLNGKAWEMLQTIEFLQDYVMANDLDLSGSPFVKVTRWDREKDLMDFDFCFPVNLVQSLRETKDVQFKTYSSSSSLKAVFNGNYRSSYLAWFDLLEKAEERDLKYSALPLEIFHDNPQSGTDAITWKADIYLPVLPQGNP</sequence>
<proteinExistence type="predicted"/>
<dbReference type="KEGG" id="grs:C7S20_16330"/>
<dbReference type="Gene3D" id="3.20.80.10">
    <property type="entry name" value="Regulatory factor, effector binding domain"/>
    <property type="match status" value="1"/>
</dbReference>
<dbReference type="OrthoDB" id="1421367at2"/>